<keyword evidence="4" id="KW-1185">Reference proteome</keyword>
<dbReference type="Pfam" id="PF18911">
    <property type="entry name" value="PKD_4"/>
    <property type="match status" value="1"/>
</dbReference>
<evidence type="ECO:0000256" key="1">
    <source>
        <dbReference type="SAM" id="SignalP"/>
    </source>
</evidence>
<dbReference type="InterPro" id="IPR000601">
    <property type="entry name" value="PKD_dom"/>
</dbReference>
<dbReference type="OrthoDB" id="1488789at2"/>
<dbReference type="STRING" id="1048983.EL17_00945"/>
<dbReference type="InterPro" id="IPR013783">
    <property type="entry name" value="Ig-like_fold"/>
</dbReference>
<evidence type="ECO:0000313" key="3">
    <source>
        <dbReference type="EMBL" id="KEO75454.1"/>
    </source>
</evidence>
<feature type="domain" description="PKD" evidence="2">
    <location>
        <begin position="40"/>
        <end position="83"/>
    </location>
</feature>
<organism evidence="3 4">
    <name type="scientific">Anditalea andensis</name>
    <dbReference type="NCBI Taxonomy" id="1048983"/>
    <lineage>
        <taxon>Bacteria</taxon>
        <taxon>Pseudomonadati</taxon>
        <taxon>Bacteroidota</taxon>
        <taxon>Cytophagia</taxon>
        <taxon>Cytophagales</taxon>
        <taxon>Cytophagaceae</taxon>
        <taxon>Anditalea</taxon>
    </lineage>
</organism>
<keyword evidence="1" id="KW-0732">Signal</keyword>
<name>A0A074L2N6_9BACT</name>
<dbReference type="PROSITE" id="PS51257">
    <property type="entry name" value="PROKAR_LIPOPROTEIN"/>
    <property type="match status" value="1"/>
</dbReference>
<proteinExistence type="predicted"/>
<protein>
    <recommendedName>
        <fullName evidence="2">PKD domain-containing protein</fullName>
    </recommendedName>
</protein>
<dbReference type="InterPro" id="IPR035986">
    <property type="entry name" value="PKD_dom_sf"/>
</dbReference>
<evidence type="ECO:0000259" key="2">
    <source>
        <dbReference type="PROSITE" id="PS50093"/>
    </source>
</evidence>
<dbReference type="RefSeq" id="WP_035069623.1">
    <property type="nucleotide sequence ID" value="NZ_JMIH01000011.1"/>
</dbReference>
<dbReference type="Proteomes" id="UP000027821">
    <property type="component" value="Unassembled WGS sequence"/>
</dbReference>
<dbReference type="AlphaFoldDB" id="A0A074L2N6"/>
<gene>
    <name evidence="3" type="ORF">EL17_00945</name>
</gene>
<dbReference type="Gene3D" id="2.60.40.10">
    <property type="entry name" value="Immunoglobulins"/>
    <property type="match status" value="1"/>
</dbReference>
<dbReference type="SUPFAM" id="SSF49299">
    <property type="entry name" value="PKD domain"/>
    <property type="match status" value="1"/>
</dbReference>
<comment type="caution">
    <text evidence="3">The sequence shown here is derived from an EMBL/GenBank/DDBJ whole genome shotgun (WGS) entry which is preliminary data.</text>
</comment>
<dbReference type="CDD" id="cd00146">
    <property type="entry name" value="PKD"/>
    <property type="match status" value="1"/>
</dbReference>
<feature type="chain" id="PRO_5001697265" description="PKD domain-containing protein" evidence="1">
    <location>
        <begin position="21"/>
        <end position="113"/>
    </location>
</feature>
<dbReference type="EMBL" id="JMIH01000011">
    <property type="protein sequence ID" value="KEO75454.1"/>
    <property type="molecule type" value="Genomic_DNA"/>
</dbReference>
<reference evidence="3 4" key="1">
    <citation type="submission" date="2014-04" db="EMBL/GenBank/DDBJ databases">
        <title>Characterization and application of a salt tolerant electro-active bacterium.</title>
        <authorList>
            <person name="Yang L."/>
            <person name="Wei S."/>
            <person name="Tay Q.X.M."/>
        </authorList>
    </citation>
    <scope>NUCLEOTIDE SEQUENCE [LARGE SCALE GENOMIC DNA]</scope>
    <source>
        <strain evidence="3 4">LY1</strain>
    </source>
</reference>
<sequence>MKAYLLLSLFFICLLFSCNPEETLPLPEFSLQDDYYLIGVFLTFNNVSQETNYQWDFGNGQTSDLREPYIAYTEPGLHTITLTGGSTAQARVLQQEVKIGHCKIYEIHLFSFI</sequence>
<accession>A0A074L2N6</accession>
<feature type="signal peptide" evidence="1">
    <location>
        <begin position="1"/>
        <end position="20"/>
    </location>
</feature>
<dbReference type="PROSITE" id="PS50093">
    <property type="entry name" value="PKD"/>
    <property type="match status" value="1"/>
</dbReference>
<evidence type="ECO:0000313" key="4">
    <source>
        <dbReference type="Proteomes" id="UP000027821"/>
    </source>
</evidence>